<feature type="compositionally biased region" description="Pro residues" evidence="1">
    <location>
        <begin position="1"/>
        <end position="17"/>
    </location>
</feature>
<dbReference type="Proteomes" id="UP000187406">
    <property type="component" value="Unassembled WGS sequence"/>
</dbReference>
<protein>
    <submittedName>
        <fullName evidence="3">DUF4283 domain-containing protein</fullName>
    </submittedName>
</protein>
<evidence type="ECO:0000313" key="4">
    <source>
        <dbReference type="Proteomes" id="UP000187406"/>
    </source>
</evidence>
<organism evidence="3 4">
    <name type="scientific">Cephalotus follicularis</name>
    <name type="common">Albany pitcher plant</name>
    <dbReference type="NCBI Taxonomy" id="3775"/>
    <lineage>
        <taxon>Eukaryota</taxon>
        <taxon>Viridiplantae</taxon>
        <taxon>Streptophyta</taxon>
        <taxon>Embryophyta</taxon>
        <taxon>Tracheophyta</taxon>
        <taxon>Spermatophyta</taxon>
        <taxon>Magnoliopsida</taxon>
        <taxon>eudicotyledons</taxon>
        <taxon>Gunneridae</taxon>
        <taxon>Pentapetalae</taxon>
        <taxon>rosids</taxon>
        <taxon>fabids</taxon>
        <taxon>Oxalidales</taxon>
        <taxon>Cephalotaceae</taxon>
        <taxon>Cephalotus</taxon>
    </lineage>
</organism>
<evidence type="ECO:0000313" key="3">
    <source>
        <dbReference type="EMBL" id="GAV61328.1"/>
    </source>
</evidence>
<accession>A0A1Q3B031</accession>
<dbReference type="OrthoDB" id="2002688at2759"/>
<evidence type="ECO:0000259" key="2">
    <source>
        <dbReference type="Pfam" id="PF14111"/>
    </source>
</evidence>
<dbReference type="EMBL" id="BDDD01000195">
    <property type="protein sequence ID" value="GAV61328.1"/>
    <property type="molecule type" value="Genomic_DNA"/>
</dbReference>
<gene>
    <name evidence="3" type="ORF">CFOL_v3_04855</name>
</gene>
<comment type="caution">
    <text evidence="3">The sequence shown here is derived from an EMBL/GenBank/DDBJ whole genome shotgun (WGS) entry which is preliminary data.</text>
</comment>
<dbReference type="InterPro" id="IPR025558">
    <property type="entry name" value="DUF4283"/>
</dbReference>
<keyword evidence="4" id="KW-1185">Reference proteome</keyword>
<name>A0A1Q3B031_CEPFO</name>
<dbReference type="AlphaFoldDB" id="A0A1Q3B031"/>
<dbReference type="InParanoid" id="A0A1Q3B031"/>
<sequence>MPPPGPPPLVGAPPPAPTSSGPLQAVGANPLLTGNTLPPPPPLPRTFASMIGAHAPPTFCPLASLPSIPRIPLSSFSSSSLDGLPLISFSPSDYMAASAFNSLTLLARFARCVPPMNSFDLHINTTWGLSKPATVDLLNPRTISIHMQSQDDLSIAWSRISRSFNGQSFLLLRWSPDSKRHDSPLAAI</sequence>
<feature type="region of interest" description="Disordered" evidence="1">
    <location>
        <begin position="1"/>
        <end position="43"/>
    </location>
</feature>
<dbReference type="Pfam" id="PF14111">
    <property type="entry name" value="DUF4283"/>
    <property type="match status" value="1"/>
</dbReference>
<reference evidence="4" key="1">
    <citation type="submission" date="2016-04" db="EMBL/GenBank/DDBJ databases">
        <title>Cephalotus genome sequencing.</title>
        <authorList>
            <person name="Fukushima K."/>
            <person name="Hasebe M."/>
            <person name="Fang X."/>
        </authorList>
    </citation>
    <scope>NUCLEOTIDE SEQUENCE [LARGE SCALE GENOMIC DNA]</scope>
    <source>
        <strain evidence="4">cv. St1</strain>
    </source>
</reference>
<feature type="domain" description="DUF4283" evidence="2">
    <location>
        <begin position="101"/>
        <end position="179"/>
    </location>
</feature>
<evidence type="ECO:0000256" key="1">
    <source>
        <dbReference type="SAM" id="MobiDB-lite"/>
    </source>
</evidence>
<proteinExistence type="predicted"/>